<keyword evidence="5 13" id="KW-0418">Kinase</keyword>
<dbReference type="STRING" id="71784.A0A1Y2AK87"/>
<dbReference type="InParanoid" id="A0A1Y2AK87"/>
<keyword evidence="2" id="KW-0723">Serine/threonine-protein kinase</keyword>
<comment type="caution">
    <text evidence="13">The sequence shown here is derived from an EMBL/GenBank/DDBJ whole genome shotgun (WGS) entry which is preliminary data.</text>
</comment>
<feature type="binding site" evidence="8">
    <location>
        <begin position="341"/>
        <end position="342"/>
    </location>
    <ligand>
        <name>ATP</name>
        <dbReference type="ChEBI" id="CHEBI:30616"/>
    </ligand>
</feature>
<dbReference type="FunFam" id="1.10.510.10:FF:000571">
    <property type="entry name" value="Maternal embryonic leucine zipper kinase"/>
    <property type="match status" value="1"/>
</dbReference>
<dbReference type="InterPro" id="IPR000253">
    <property type="entry name" value="FHA_dom"/>
</dbReference>
<proteinExistence type="inferred from homology"/>
<dbReference type="SUPFAM" id="SSF56112">
    <property type="entry name" value="Protein kinase-like (PK-like)"/>
    <property type="match status" value="1"/>
</dbReference>
<dbReference type="FunFam" id="3.30.200.20:FF:000042">
    <property type="entry name" value="Aurora kinase A"/>
    <property type="match status" value="1"/>
</dbReference>
<reference evidence="13 14" key="1">
    <citation type="submission" date="2016-07" db="EMBL/GenBank/DDBJ databases">
        <title>Pervasive Adenine N6-methylation of Active Genes in Fungi.</title>
        <authorList>
            <consortium name="DOE Joint Genome Institute"/>
            <person name="Mondo S.J."/>
            <person name="Dannebaum R.O."/>
            <person name="Kuo R.C."/>
            <person name="Labutti K."/>
            <person name="Haridas S."/>
            <person name="Kuo A."/>
            <person name="Salamov A."/>
            <person name="Ahrendt S.R."/>
            <person name="Lipzen A."/>
            <person name="Sullivan W."/>
            <person name="Andreopoulos W.B."/>
            <person name="Clum A."/>
            <person name="Lindquist E."/>
            <person name="Daum C."/>
            <person name="Ramamoorthy G.K."/>
            <person name="Gryganskyi A."/>
            <person name="Culley D."/>
            <person name="Magnuson J.K."/>
            <person name="James T.Y."/>
            <person name="O'Malley M.A."/>
            <person name="Stajich J.E."/>
            <person name="Spatafora J.W."/>
            <person name="Visel A."/>
            <person name="Grigoriev I.V."/>
        </authorList>
    </citation>
    <scope>NUCLEOTIDE SEQUENCE [LARGE SCALE GENOMIC DNA]</scope>
    <source>
        <strain evidence="13 14">68-887.2</strain>
    </source>
</reference>
<dbReference type="InterPro" id="IPR008984">
    <property type="entry name" value="SMAD_FHA_dom_sf"/>
</dbReference>
<evidence type="ECO:0000256" key="7">
    <source>
        <dbReference type="PIRSR" id="PIRSR630616-1"/>
    </source>
</evidence>
<dbReference type="Pfam" id="PF00498">
    <property type="entry name" value="FHA"/>
    <property type="match status" value="1"/>
</dbReference>
<evidence type="ECO:0000256" key="9">
    <source>
        <dbReference type="PIRSR" id="PIRSR630616-3"/>
    </source>
</evidence>
<protein>
    <submittedName>
        <fullName evidence="13">Kinase-like domain-containing protein</fullName>
    </submittedName>
</protein>
<feature type="active site" description="Proton acceptor" evidence="7">
    <location>
        <position position="337"/>
    </location>
</feature>
<dbReference type="InterPro" id="IPR011009">
    <property type="entry name" value="Kinase-like_dom_sf"/>
</dbReference>
<dbReference type="PROSITE" id="PS50006">
    <property type="entry name" value="FHA_DOMAIN"/>
    <property type="match status" value="1"/>
</dbReference>
<dbReference type="Pfam" id="PF00069">
    <property type="entry name" value="Pkinase"/>
    <property type="match status" value="1"/>
</dbReference>
<evidence type="ECO:0000313" key="14">
    <source>
        <dbReference type="Proteomes" id="UP000193986"/>
    </source>
</evidence>
<dbReference type="PROSITE" id="PS00107">
    <property type="entry name" value="PROTEIN_KINASE_ATP"/>
    <property type="match status" value="1"/>
</dbReference>
<feature type="cross-link" description="Glycyl lysine isopeptide (Lys-Gly) (interchain with G-Cter in SUMO2)" evidence="9">
    <location>
        <position position="339"/>
    </location>
</feature>
<comment type="similarity">
    <text evidence="1">Belongs to the protein kinase superfamily. CAMK Ser/Thr protein kinase family. CHEK2 subfamily.</text>
</comment>
<sequence>MGRRQVPESQPAESQFAASQRVADYAFEATQLSQPHFSQTQNTQNINSQIEPRRKYWAILIPTNSSHSILKIPWTRASLQLGRGPPGMTKNDVMLHERRVSNVHCRFTLGLQSESRGTSMEAIHSWKEEGAEPEVWLEDLKSSNGTFVNGEKLKTRRLLQHGDEISLGHASTLDNHEVRYIFRSVGSQGSRAGTSSSAKDMAGEVYERYQLLDRLGKGTFAEVRKAVDVETGDLRAIKQIVKHRFAGSAKTLELFQREIAICRTLEHENICQLIEWYEDPQHICLVLEYIDGGDLLDHIMNWPNPHGGIPEAQAADFGLQICRAMAYTHAQGVTHRDLKPENILLTKETPDNPRRIKVADFGLAKMVHAETMLVSMVGTPQYLAPEVVMQDKFKPGYENKVDCWSVGIIVYSMMTKALPFDEDADAPVDKRIRARYTQQPDMQLLIQLGISQLAIDFISRLLEKQPSSRMSMNEALDHEWLAGPSSQHSESQRQVLGGDSMWDIQSFDQSPRDDLWTRPMTVSGTNLESAFDLDSSESFSQPLEKLPKDKWRSFQFG</sequence>
<organism evidence="13 14">
    <name type="scientific">Naematelia encephala</name>
    <dbReference type="NCBI Taxonomy" id="71784"/>
    <lineage>
        <taxon>Eukaryota</taxon>
        <taxon>Fungi</taxon>
        <taxon>Dikarya</taxon>
        <taxon>Basidiomycota</taxon>
        <taxon>Agaricomycotina</taxon>
        <taxon>Tremellomycetes</taxon>
        <taxon>Tremellales</taxon>
        <taxon>Naemateliaceae</taxon>
        <taxon>Naematelia</taxon>
    </lineage>
</organism>
<dbReference type="OrthoDB" id="10252171at2759"/>
<dbReference type="PANTHER" id="PTHR24350">
    <property type="entry name" value="SERINE/THREONINE-PROTEIN KINASE IAL-RELATED"/>
    <property type="match status" value="1"/>
</dbReference>
<accession>A0A1Y2AK87</accession>
<keyword evidence="3" id="KW-0808">Transferase</keyword>
<evidence type="ECO:0000256" key="10">
    <source>
        <dbReference type="PROSITE-ProRule" id="PRU10141"/>
    </source>
</evidence>
<dbReference type="GO" id="GO:0004674">
    <property type="term" value="F:protein serine/threonine kinase activity"/>
    <property type="evidence" value="ECO:0007669"/>
    <property type="project" value="UniProtKB-KW"/>
</dbReference>
<evidence type="ECO:0000256" key="3">
    <source>
        <dbReference type="ARBA" id="ARBA00022679"/>
    </source>
</evidence>
<evidence type="ECO:0000259" key="12">
    <source>
        <dbReference type="PROSITE" id="PS50011"/>
    </source>
</evidence>
<dbReference type="CDD" id="cd00060">
    <property type="entry name" value="FHA"/>
    <property type="match status" value="1"/>
</dbReference>
<evidence type="ECO:0000259" key="11">
    <source>
        <dbReference type="PROSITE" id="PS50006"/>
    </source>
</evidence>
<evidence type="ECO:0000256" key="2">
    <source>
        <dbReference type="ARBA" id="ARBA00022527"/>
    </source>
</evidence>
<dbReference type="AlphaFoldDB" id="A0A1Y2AK87"/>
<gene>
    <name evidence="13" type="ORF">BCR39DRAFT_566965</name>
</gene>
<dbReference type="SUPFAM" id="SSF49879">
    <property type="entry name" value="SMAD/FHA domain"/>
    <property type="match status" value="1"/>
</dbReference>
<feature type="domain" description="Protein kinase" evidence="12">
    <location>
        <begin position="209"/>
        <end position="481"/>
    </location>
</feature>
<name>A0A1Y2AK87_9TREE</name>
<evidence type="ECO:0000256" key="1">
    <source>
        <dbReference type="ARBA" id="ARBA00005575"/>
    </source>
</evidence>
<dbReference type="EMBL" id="MCFC01000085">
    <property type="protein sequence ID" value="ORY22963.1"/>
    <property type="molecule type" value="Genomic_DNA"/>
</dbReference>
<keyword evidence="6 8" id="KW-0067">ATP-binding</keyword>
<feature type="domain" description="FHA" evidence="11">
    <location>
        <begin position="79"/>
        <end position="153"/>
    </location>
</feature>
<dbReference type="PROSITE" id="PS00108">
    <property type="entry name" value="PROTEIN_KINASE_ST"/>
    <property type="match status" value="1"/>
</dbReference>
<dbReference type="InterPro" id="IPR008271">
    <property type="entry name" value="Ser/Thr_kinase_AS"/>
</dbReference>
<dbReference type="SMART" id="SM00220">
    <property type="entry name" value="S_TKc"/>
    <property type="match status" value="1"/>
</dbReference>
<dbReference type="Gene3D" id="2.60.200.20">
    <property type="match status" value="1"/>
</dbReference>
<dbReference type="InterPro" id="IPR030616">
    <property type="entry name" value="Aur-like"/>
</dbReference>
<evidence type="ECO:0000256" key="6">
    <source>
        <dbReference type="ARBA" id="ARBA00022840"/>
    </source>
</evidence>
<keyword evidence="4 8" id="KW-0547">Nucleotide-binding</keyword>
<feature type="binding site" evidence="8">
    <location>
        <position position="360"/>
    </location>
    <ligand>
        <name>ATP</name>
        <dbReference type="ChEBI" id="CHEBI:30616"/>
    </ligand>
</feature>
<evidence type="ECO:0000256" key="5">
    <source>
        <dbReference type="ARBA" id="ARBA00022777"/>
    </source>
</evidence>
<dbReference type="Proteomes" id="UP000193986">
    <property type="component" value="Unassembled WGS sequence"/>
</dbReference>
<evidence type="ECO:0000256" key="4">
    <source>
        <dbReference type="ARBA" id="ARBA00022741"/>
    </source>
</evidence>
<dbReference type="GO" id="GO:0005524">
    <property type="term" value="F:ATP binding"/>
    <property type="evidence" value="ECO:0007669"/>
    <property type="project" value="UniProtKB-UniRule"/>
</dbReference>
<keyword evidence="14" id="KW-1185">Reference proteome</keyword>
<evidence type="ECO:0000313" key="13">
    <source>
        <dbReference type="EMBL" id="ORY22963.1"/>
    </source>
</evidence>
<dbReference type="Gene3D" id="1.10.510.10">
    <property type="entry name" value="Transferase(Phosphotransferase) domain 1"/>
    <property type="match status" value="1"/>
</dbReference>
<dbReference type="InterPro" id="IPR000719">
    <property type="entry name" value="Prot_kinase_dom"/>
</dbReference>
<dbReference type="PROSITE" id="PS50011">
    <property type="entry name" value="PROTEIN_KINASE_DOM"/>
    <property type="match status" value="1"/>
</dbReference>
<dbReference type="SMART" id="SM00240">
    <property type="entry name" value="FHA"/>
    <property type="match status" value="1"/>
</dbReference>
<dbReference type="InterPro" id="IPR017441">
    <property type="entry name" value="Protein_kinase_ATP_BS"/>
</dbReference>
<feature type="binding site" evidence="8 10">
    <location>
        <position position="238"/>
    </location>
    <ligand>
        <name>ATP</name>
        <dbReference type="ChEBI" id="CHEBI:30616"/>
    </ligand>
</feature>
<evidence type="ECO:0000256" key="8">
    <source>
        <dbReference type="PIRSR" id="PIRSR630616-2"/>
    </source>
</evidence>
<dbReference type="FunCoup" id="A0A1Y2AK87">
    <property type="interactions" value="456"/>
</dbReference>